<evidence type="ECO:0008006" key="3">
    <source>
        <dbReference type="Google" id="ProtNLM"/>
    </source>
</evidence>
<protein>
    <recommendedName>
        <fullName evidence="3">DUF1579 domain-containing protein</fullName>
    </recommendedName>
</protein>
<comment type="caution">
    <text evidence="1">The sequence shown here is derived from an EMBL/GenBank/DDBJ whole genome shotgun (WGS) entry which is preliminary data.</text>
</comment>
<dbReference type="EMBL" id="SMLW01000277">
    <property type="protein sequence ID" value="MTI23688.1"/>
    <property type="molecule type" value="Genomic_DNA"/>
</dbReference>
<keyword evidence="2" id="KW-1185">Reference proteome</keyword>
<dbReference type="RefSeq" id="WP_155168887.1">
    <property type="nucleotide sequence ID" value="NZ_BAAAFL010000027.1"/>
</dbReference>
<organism evidence="1 2">
    <name type="scientific">Fulvivirga kasyanovii</name>
    <dbReference type="NCBI Taxonomy" id="396812"/>
    <lineage>
        <taxon>Bacteria</taxon>
        <taxon>Pseudomonadati</taxon>
        <taxon>Bacteroidota</taxon>
        <taxon>Cytophagia</taxon>
        <taxon>Cytophagales</taxon>
        <taxon>Fulvivirgaceae</taxon>
        <taxon>Fulvivirga</taxon>
    </lineage>
</organism>
<gene>
    <name evidence="1" type="ORF">E1163_01855</name>
</gene>
<proteinExistence type="predicted"/>
<name>A0ABW9RJU6_9BACT</name>
<reference evidence="1 2" key="1">
    <citation type="submission" date="2019-02" db="EMBL/GenBank/DDBJ databases">
        <authorList>
            <person name="Goldberg S.R."/>
            <person name="Haltli B.A."/>
            <person name="Correa H."/>
            <person name="Russell K.G."/>
        </authorList>
    </citation>
    <scope>NUCLEOTIDE SEQUENCE [LARGE SCALE GENOMIC DNA]</scope>
    <source>
        <strain evidence="1 2">JCM 16186</strain>
    </source>
</reference>
<dbReference type="Proteomes" id="UP000798808">
    <property type="component" value="Unassembled WGS sequence"/>
</dbReference>
<sequence>MTRDILGGTWKGSLILPGHLTVTSKERITDFFFRVRYDANTGTFSGIFMLNPDSSEIHEHAVMTGELSASSEITFEIRYSKFYFYTDQTEKEVASLSENILTKIRFKGSINRNEMLFGFWESDSSLFEYKGQVRKTLPRNGTWWAKRQSASDIK</sequence>
<evidence type="ECO:0000313" key="1">
    <source>
        <dbReference type="EMBL" id="MTI23688.1"/>
    </source>
</evidence>
<accession>A0ABW9RJU6</accession>
<evidence type="ECO:0000313" key="2">
    <source>
        <dbReference type="Proteomes" id="UP000798808"/>
    </source>
</evidence>